<reference evidence="2" key="1">
    <citation type="submission" date="2020-08" db="EMBL/GenBank/DDBJ databases">
        <title>Genome Sequencing and Pan-Genome Analysis of Migratory bird Vibrio Strains, Inner Mongolia.</title>
        <authorList>
            <person name="Zheng L."/>
        </authorList>
    </citation>
    <scope>NUCLEOTIDE SEQUENCE</scope>
    <source>
        <strain evidence="2">M13F</strain>
    </source>
</reference>
<dbReference type="RefSeq" id="WP_187003668.1">
    <property type="nucleotide sequence ID" value="NZ_CAWQCL010000012.1"/>
</dbReference>
<feature type="chain" id="PRO_5040741844" evidence="1">
    <location>
        <begin position="19"/>
        <end position="156"/>
    </location>
</feature>
<evidence type="ECO:0000313" key="3">
    <source>
        <dbReference type="Proteomes" id="UP000615796"/>
    </source>
</evidence>
<dbReference type="InterPro" id="IPR016895">
    <property type="entry name" value="UCP028680"/>
</dbReference>
<dbReference type="SUPFAM" id="SSF56935">
    <property type="entry name" value="Porins"/>
    <property type="match status" value="1"/>
</dbReference>
<evidence type="ECO:0000256" key="1">
    <source>
        <dbReference type="SAM" id="SignalP"/>
    </source>
</evidence>
<gene>
    <name evidence="2" type="ORF">H8Q88_01095</name>
</gene>
<dbReference type="PIRSF" id="PIRSF028680">
    <property type="entry name" value="UCP028680"/>
    <property type="match status" value="1"/>
</dbReference>
<keyword evidence="3" id="KW-1185">Reference proteome</keyword>
<proteinExistence type="predicted"/>
<evidence type="ECO:0000313" key="2">
    <source>
        <dbReference type="EMBL" id="MBC5849554.1"/>
    </source>
</evidence>
<protein>
    <submittedName>
        <fullName evidence="2">Uncharacterized protein</fullName>
    </submittedName>
</protein>
<dbReference type="EMBL" id="JACRUP010000001">
    <property type="protein sequence ID" value="MBC5849554.1"/>
    <property type="molecule type" value="Genomic_DNA"/>
</dbReference>
<dbReference type="Proteomes" id="UP000615796">
    <property type="component" value="Unassembled WGS sequence"/>
</dbReference>
<accession>A0A9X0R4E5</accession>
<feature type="signal peptide" evidence="1">
    <location>
        <begin position="1"/>
        <end position="18"/>
    </location>
</feature>
<keyword evidence="1" id="KW-0732">Signal</keyword>
<sequence>MRILIALSGLWLALSAHAVTLPSLPSEPSRSAHTVFLYSDPNSQTFDSWVIDSGYAYNVFRNVDLYVGARINSSNASINGGSNGFLSGVSYKVNERVSVKSTLYSSTKYDDQKRRYDAFSAELSSRLRLSENLDLHATLDYQEWQQGIEFGIGFRF</sequence>
<comment type="caution">
    <text evidence="2">The sequence shown here is derived from an EMBL/GenBank/DDBJ whole genome shotgun (WGS) entry which is preliminary data.</text>
</comment>
<name>A0A9X0R4E5_VIBME</name>
<organism evidence="2 3">
    <name type="scientific">Vibrio metschnikovii</name>
    <dbReference type="NCBI Taxonomy" id="28172"/>
    <lineage>
        <taxon>Bacteria</taxon>
        <taxon>Pseudomonadati</taxon>
        <taxon>Pseudomonadota</taxon>
        <taxon>Gammaproteobacteria</taxon>
        <taxon>Vibrionales</taxon>
        <taxon>Vibrionaceae</taxon>
        <taxon>Vibrio</taxon>
    </lineage>
</organism>
<dbReference type="AlphaFoldDB" id="A0A9X0R4E5"/>